<dbReference type="KEGG" id="rher:EHE19_001690"/>
<reference evidence="2 3" key="1">
    <citation type="submission" date="2020-09" db="EMBL/GenBank/DDBJ databases">
        <title>Characterization and genome sequencing of Ruminiclostridium sp. nov. MA18.</title>
        <authorList>
            <person name="Rettenmaier R."/>
            <person name="Kowollik M.-L."/>
            <person name="Liebl W."/>
            <person name="Zverlov V."/>
        </authorList>
    </citation>
    <scope>NUCLEOTIDE SEQUENCE [LARGE SCALE GENOMIC DNA]</scope>
    <source>
        <strain evidence="2 3">MA18</strain>
    </source>
</reference>
<dbReference type="AlphaFoldDB" id="A0A4V6EN05"/>
<organism evidence="2 3">
    <name type="scientific">Ruminiclostridium herbifermentans</name>
    <dbReference type="NCBI Taxonomy" id="2488810"/>
    <lineage>
        <taxon>Bacteria</taxon>
        <taxon>Bacillati</taxon>
        <taxon>Bacillota</taxon>
        <taxon>Clostridia</taxon>
        <taxon>Eubacteriales</taxon>
        <taxon>Oscillospiraceae</taxon>
        <taxon>Ruminiclostridium</taxon>
    </lineage>
</organism>
<dbReference type="RefSeq" id="WP_137699008.1">
    <property type="nucleotide sequence ID" value="NZ_CP061336.1"/>
</dbReference>
<proteinExistence type="predicted"/>
<dbReference type="Gene3D" id="3.10.450.40">
    <property type="match status" value="1"/>
</dbReference>
<protein>
    <submittedName>
        <fullName evidence="2">PepSY domain-containing protein</fullName>
    </submittedName>
</protein>
<dbReference type="Pfam" id="PF03413">
    <property type="entry name" value="PepSY"/>
    <property type="match status" value="1"/>
</dbReference>
<accession>A0A4V6EN05</accession>
<dbReference type="InterPro" id="IPR025711">
    <property type="entry name" value="PepSY"/>
</dbReference>
<sequence length="85" mass="10055">MHNYGYRNSYYPTLWDNYWRSYRINAESAIQIALSQVPGQVLKVELDYDDGLLVYEIYIRTTHGIYEVNVNALTGQILKVEKEYD</sequence>
<gene>
    <name evidence="2" type="ORF">EHE19_001690</name>
</gene>
<evidence type="ECO:0000313" key="3">
    <source>
        <dbReference type="Proteomes" id="UP000306409"/>
    </source>
</evidence>
<feature type="domain" description="PepSY" evidence="1">
    <location>
        <begin position="23"/>
        <end position="81"/>
    </location>
</feature>
<name>A0A4V6EN05_9FIRM</name>
<dbReference type="EMBL" id="CP061336">
    <property type="protein sequence ID" value="QNU67284.1"/>
    <property type="molecule type" value="Genomic_DNA"/>
</dbReference>
<evidence type="ECO:0000259" key="1">
    <source>
        <dbReference type="Pfam" id="PF03413"/>
    </source>
</evidence>
<keyword evidence="3" id="KW-1185">Reference proteome</keyword>
<dbReference type="OrthoDB" id="1919149at2"/>
<evidence type="ECO:0000313" key="2">
    <source>
        <dbReference type="EMBL" id="QNU67284.1"/>
    </source>
</evidence>
<dbReference type="Proteomes" id="UP000306409">
    <property type="component" value="Chromosome"/>
</dbReference>